<dbReference type="PANTHER" id="PTHR46082:SF6">
    <property type="entry name" value="AAA+ ATPASE DOMAIN-CONTAINING PROTEIN-RELATED"/>
    <property type="match status" value="1"/>
</dbReference>
<gene>
    <name evidence="1" type="ORF">BJX66DRAFT_328629</name>
</gene>
<sequence length="312" mass="33796">MPVKRLKASEYTVGIICCSPAALAACKFMLDKEHGRPLMEPGNVCKGVYNAGTIHSHNVVITSLPLGYSGSTSVATAAHCMALLFPSLELRFLVGVGGGNVVVNTTYGGVVQYDREQRKPSPPQSEWIDVVANTSYNGVVQYNGLEWELCPSEWLDALNKIMADQAEQGCNRITENISALTERDCLTKHRRPEVDVLFRANSHHVKDANTCDGCDERCIIPRPARKHNNPVIHYGMIACGDRVIEAGLKRDQISMELGGAICLSTETADLYDAPYIAICGISSYADSHGSDTWGPYAAAAAAGFAKEMLLCL</sequence>
<protein>
    <submittedName>
        <fullName evidence="1">Nucleoside phosphorylase domain-containing protein</fullName>
    </submittedName>
</protein>
<dbReference type="InterPro" id="IPR053137">
    <property type="entry name" value="NLR-like"/>
</dbReference>
<dbReference type="Gene3D" id="3.40.50.1580">
    <property type="entry name" value="Nucleoside phosphorylase domain"/>
    <property type="match status" value="1"/>
</dbReference>
<reference evidence="1 2" key="1">
    <citation type="submission" date="2024-07" db="EMBL/GenBank/DDBJ databases">
        <title>Section-level genome sequencing and comparative genomics of Aspergillus sections Usti and Cavernicolus.</title>
        <authorList>
            <consortium name="Lawrence Berkeley National Laboratory"/>
            <person name="Nybo J.L."/>
            <person name="Vesth T.C."/>
            <person name="Theobald S."/>
            <person name="Frisvad J.C."/>
            <person name="Larsen T.O."/>
            <person name="Kjaerboelling I."/>
            <person name="Rothschild-Mancinelli K."/>
            <person name="Lyhne E.K."/>
            <person name="Kogle M.E."/>
            <person name="Barry K."/>
            <person name="Clum A."/>
            <person name="Na H."/>
            <person name="Ledsgaard L."/>
            <person name="Lin J."/>
            <person name="Lipzen A."/>
            <person name="Kuo A."/>
            <person name="Riley R."/>
            <person name="Mondo S."/>
            <person name="Labutti K."/>
            <person name="Haridas S."/>
            <person name="Pangalinan J."/>
            <person name="Salamov A.A."/>
            <person name="Simmons B.A."/>
            <person name="Magnuson J.K."/>
            <person name="Chen J."/>
            <person name="Drula E."/>
            <person name="Henrissat B."/>
            <person name="Wiebenga A."/>
            <person name="Lubbers R.J."/>
            <person name="Gomes A.C."/>
            <person name="Makela M.R."/>
            <person name="Stajich J."/>
            <person name="Grigoriev I.V."/>
            <person name="Mortensen U.H."/>
            <person name="De Vries R.P."/>
            <person name="Baker S.E."/>
            <person name="Andersen M.R."/>
        </authorList>
    </citation>
    <scope>NUCLEOTIDE SEQUENCE [LARGE SCALE GENOMIC DNA]</scope>
    <source>
        <strain evidence="1 2">CBS 209.92</strain>
    </source>
</reference>
<dbReference type="PANTHER" id="PTHR46082">
    <property type="entry name" value="ATP/GTP-BINDING PROTEIN-RELATED"/>
    <property type="match status" value="1"/>
</dbReference>
<proteinExistence type="predicted"/>
<organism evidence="1 2">
    <name type="scientific">Aspergillus keveii</name>
    <dbReference type="NCBI Taxonomy" id="714993"/>
    <lineage>
        <taxon>Eukaryota</taxon>
        <taxon>Fungi</taxon>
        <taxon>Dikarya</taxon>
        <taxon>Ascomycota</taxon>
        <taxon>Pezizomycotina</taxon>
        <taxon>Eurotiomycetes</taxon>
        <taxon>Eurotiomycetidae</taxon>
        <taxon>Eurotiales</taxon>
        <taxon>Aspergillaceae</taxon>
        <taxon>Aspergillus</taxon>
        <taxon>Aspergillus subgen. Nidulantes</taxon>
    </lineage>
</organism>
<dbReference type="InterPro" id="IPR035994">
    <property type="entry name" value="Nucleoside_phosphorylase_sf"/>
</dbReference>
<keyword evidence="2" id="KW-1185">Reference proteome</keyword>
<dbReference type="Proteomes" id="UP001610563">
    <property type="component" value="Unassembled WGS sequence"/>
</dbReference>
<dbReference type="EMBL" id="JBFTWV010000119">
    <property type="protein sequence ID" value="KAL2786394.1"/>
    <property type="molecule type" value="Genomic_DNA"/>
</dbReference>
<dbReference type="PROSITE" id="PS51257">
    <property type="entry name" value="PROKAR_LIPOPROTEIN"/>
    <property type="match status" value="1"/>
</dbReference>
<evidence type="ECO:0000313" key="2">
    <source>
        <dbReference type="Proteomes" id="UP001610563"/>
    </source>
</evidence>
<name>A0ABR4FT07_9EURO</name>
<dbReference type="SUPFAM" id="SSF53167">
    <property type="entry name" value="Purine and uridine phosphorylases"/>
    <property type="match status" value="1"/>
</dbReference>
<comment type="caution">
    <text evidence="1">The sequence shown here is derived from an EMBL/GenBank/DDBJ whole genome shotgun (WGS) entry which is preliminary data.</text>
</comment>
<accession>A0ABR4FT07</accession>
<evidence type="ECO:0000313" key="1">
    <source>
        <dbReference type="EMBL" id="KAL2786394.1"/>
    </source>
</evidence>